<protein>
    <submittedName>
        <fullName evidence="2">Uncharacterized protein</fullName>
    </submittedName>
</protein>
<sequence>MRKGKLSHWLPDLQKAVRLEQFNFYEFHSKLYFTVHLEHVIKKTDMEGRGEDLRSMDNTQVLNTYPGKRTPERTTLASGHR</sequence>
<evidence type="ECO:0000256" key="1">
    <source>
        <dbReference type="SAM" id="MobiDB-lite"/>
    </source>
</evidence>
<proteinExistence type="predicted"/>
<evidence type="ECO:0000313" key="2">
    <source>
        <dbReference type="EMBL" id="KAJ7387523.1"/>
    </source>
</evidence>
<organism evidence="2 3">
    <name type="scientific">Desmophyllum pertusum</name>
    <dbReference type="NCBI Taxonomy" id="174260"/>
    <lineage>
        <taxon>Eukaryota</taxon>
        <taxon>Metazoa</taxon>
        <taxon>Cnidaria</taxon>
        <taxon>Anthozoa</taxon>
        <taxon>Hexacorallia</taxon>
        <taxon>Scleractinia</taxon>
        <taxon>Caryophylliina</taxon>
        <taxon>Caryophylliidae</taxon>
        <taxon>Desmophyllum</taxon>
    </lineage>
</organism>
<gene>
    <name evidence="2" type="ORF">OS493_000854</name>
</gene>
<dbReference type="Proteomes" id="UP001163046">
    <property type="component" value="Unassembled WGS sequence"/>
</dbReference>
<feature type="region of interest" description="Disordered" evidence="1">
    <location>
        <begin position="48"/>
        <end position="81"/>
    </location>
</feature>
<comment type="caution">
    <text evidence="2">The sequence shown here is derived from an EMBL/GenBank/DDBJ whole genome shotgun (WGS) entry which is preliminary data.</text>
</comment>
<evidence type="ECO:0000313" key="3">
    <source>
        <dbReference type="Proteomes" id="UP001163046"/>
    </source>
</evidence>
<dbReference type="EMBL" id="MU825873">
    <property type="protein sequence ID" value="KAJ7387523.1"/>
    <property type="molecule type" value="Genomic_DNA"/>
</dbReference>
<keyword evidence="3" id="KW-1185">Reference proteome</keyword>
<dbReference type="AlphaFoldDB" id="A0A9X0D6L6"/>
<name>A0A9X0D6L6_9CNID</name>
<reference evidence="2" key="1">
    <citation type="submission" date="2023-01" db="EMBL/GenBank/DDBJ databases">
        <title>Genome assembly of the deep-sea coral Lophelia pertusa.</title>
        <authorList>
            <person name="Herrera S."/>
            <person name="Cordes E."/>
        </authorList>
    </citation>
    <scope>NUCLEOTIDE SEQUENCE</scope>
    <source>
        <strain evidence="2">USNM1676648</strain>
        <tissue evidence="2">Polyp</tissue>
    </source>
</reference>
<accession>A0A9X0D6L6</accession>